<dbReference type="Proteomes" id="UP000504628">
    <property type="component" value="Chromosome X"/>
</dbReference>
<dbReference type="GO" id="GO:0001099">
    <property type="term" value="F:basal RNA polymerase II transcription machinery binding"/>
    <property type="evidence" value="ECO:0007669"/>
    <property type="project" value="TreeGrafter"/>
</dbReference>
<dbReference type="OrthoDB" id="6257894at2759"/>
<reference evidence="5" key="1">
    <citation type="submission" date="2025-08" db="UniProtKB">
        <authorList>
            <consortium name="RefSeq"/>
        </authorList>
    </citation>
    <scope>IDENTIFICATION</scope>
    <source>
        <tissue evidence="5">Muscle</tissue>
    </source>
</reference>
<keyword evidence="4" id="KW-1185">Reference proteome</keyword>
<dbReference type="GeneID" id="118498503"/>
<dbReference type="KEGG" id="pdic:118498503"/>
<comment type="similarity">
    <text evidence="1">Belongs to the learning-associated protein family.</text>
</comment>
<evidence type="ECO:0000256" key="3">
    <source>
        <dbReference type="ARBA" id="ARBA00034144"/>
    </source>
</evidence>
<protein>
    <recommendedName>
        <fullName evidence="2">Protein LLP homolog</fullName>
    </recommendedName>
    <alternativeName>
        <fullName evidence="3">Protein LAPS18-like</fullName>
    </alternativeName>
</protein>
<dbReference type="GO" id="GO:0005730">
    <property type="term" value="C:nucleolus"/>
    <property type="evidence" value="ECO:0007669"/>
    <property type="project" value="TreeGrafter"/>
</dbReference>
<dbReference type="PANTHER" id="PTHR34253:SF1">
    <property type="entry name" value="PROTEIN LLP HOMOLOG"/>
    <property type="match status" value="1"/>
</dbReference>
<gene>
    <name evidence="5" type="primary">LOC118498503</name>
</gene>
<organism evidence="4 5">
    <name type="scientific">Phyllostomus discolor</name>
    <name type="common">pale spear-nosed bat</name>
    <dbReference type="NCBI Taxonomy" id="89673"/>
    <lineage>
        <taxon>Eukaryota</taxon>
        <taxon>Metazoa</taxon>
        <taxon>Chordata</taxon>
        <taxon>Craniata</taxon>
        <taxon>Vertebrata</taxon>
        <taxon>Euteleostomi</taxon>
        <taxon>Mammalia</taxon>
        <taxon>Eutheria</taxon>
        <taxon>Laurasiatheria</taxon>
        <taxon>Chiroptera</taxon>
        <taxon>Yangochiroptera</taxon>
        <taxon>Phyllostomidae</taxon>
        <taxon>Phyllostominae</taxon>
        <taxon>Phyllostomus</taxon>
    </lineage>
</organism>
<dbReference type="InParanoid" id="A0A7E6D2D8"/>
<sequence length="93" mass="11145">MYSEKKEKNALKELSRLISILKIDNNVLMKDVQEIATMVVPRHEEETLYLVKDERDYMKMETNIKRKKTSLLHQHGQYPIWMNPKQGKRLKAM</sequence>
<evidence type="ECO:0000256" key="1">
    <source>
        <dbReference type="ARBA" id="ARBA00034118"/>
    </source>
</evidence>
<proteinExistence type="inferred from homology"/>
<dbReference type="Pfam" id="PF10169">
    <property type="entry name" value="LLPH"/>
    <property type="match status" value="1"/>
</dbReference>
<dbReference type="AlphaFoldDB" id="A0A7E6D2D8"/>
<evidence type="ECO:0000313" key="5">
    <source>
        <dbReference type="RefSeq" id="XP_035872524.1"/>
    </source>
</evidence>
<accession>A0A7E6D2D8</accession>
<evidence type="ECO:0000256" key="2">
    <source>
        <dbReference type="ARBA" id="ARBA00034141"/>
    </source>
</evidence>
<dbReference type="GO" id="GO:0003723">
    <property type="term" value="F:RNA binding"/>
    <property type="evidence" value="ECO:0007669"/>
    <property type="project" value="TreeGrafter"/>
</dbReference>
<dbReference type="RefSeq" id="XP_035872524.1">
    <property type="nucleotide sequence ID" value="XM_036016631.1"/>
</dbReference>
<dbReference type="PANTHER" id="PTHR34253">
    <property type="entry name" value="PROTEIN LLP HOMOLOG"/>
    <property type="match status" value="1"/>
</dbReference>
<dbReference type="InterPro" id="IPR018784">
    <property type="entry name" value="LLPH-like"/>
</dbReference>
<evidence type="ECO:0000313" key="4">
    <source>
        <dbReference type="Proteomes" id="UP000504628"/>
    </source>
</evidence>
<name>A0A7E6D2D8_9CHIR</name>
<dbReference type="GO" id="GO:0097484">
    <property type="term" value="P:dendrite extension"/>
    <property type="evidence" value="ECO:0007669"/>
    <property type="project" value="TreeGrafter"/>
</dbReference>